<evidence type="ECO:0000256" key="2">
    <source>
        <dbReference type="ARBA" id="ARBA00005695"/>
    </source>
</evidence>
<dbReference type="CDD" id="cd08504">
    <property type="entry name" value="PBP2_OppA"/>
    <property type="match status" value="1"/>
</dbReference>
<dbReference type="RefSeq" id="WP_308453929.1">
    <property type="nucleotide sequence ID" value="NZ_JAJEQR010000028.1"/>
</dbReference>
<dbReference type="GO" id="GO:0015833">
    <property type="term" value="P:peptide transport"/>
    <property type="evidence" value="ECO:0007669"/>
    <property type="project" value="TreeGrafter"/>
</dbReference>
<accession>A0AAE3ECK9</accession>
<evidence type="ECO:0000256" key="5">
    <source>
        <dbReference type="SAM" id="MobiDB-lite"/>
    </source>
</evidence>
<evidence type="ECO:0000259" key="7">
    <source>
        <dbReference type="Pfam" id="PF00496"/>
    </source>
</evidence>
<sequence>MNSKKVLALGMAAVMAAGMTGCSVPGEGGSTTAGSSTGTTAAAAADESAQGGETAAADNNTTSATGLKVFRYATSTDPTSLDPVMGNSTADNEILHITQEGLVRNSCGTISPGIAESWEISDDGLTYTFHLRDSTYSDGTPVTSKDFLYTFQHMADPATAAPYAWIMDGRIKNGGDVISGKKPVEELGVSAPDDKTFVIELEYPQGYFLSLLGSSGQFTPMNQALVEQYGKDYAASADKMLTNGPFKMVSSANRQYIFEKNENYWNADAINFDRVELNVIENADTQLAMYEQGDLDYVAIPTAQVPNYDDRDQEFMTGSLDWLYINHQADYVSNENFCLALNYAIDRTTYNMLANSGTYQGWGNPVMPNVDGINSTYGEEFQPEGYPLDGDVAKAQEYLQKALTELGISDPSEITVELTTTDAETNKKIAEVIQEMWQNNLGINVEIRQVTYSEIYGNVFPQHDYMVGYGGWGPDYADPNTYLELFMSDNVYNYSQYSNADFDKLMNDSRTIADPKTRLETLANAEQILLDTGAVVPLQVRTTHYLIDDDVTGVGFYFIGYTIDLVYGDCAPTE</sequence>
<evidence type="ECO:0000313" key="9">
    <source>
        <dbReference type="Proteomes" id="UP001198182"/>
    </source>
</evidence>
<evidence type="ECO:0000256" key="1">
    <source>
        <dbReference type="ARBA" id="ARBA00004196"/>
    </source>
</evidence>
<dbReference type="EMBL" id="JAJEQR010000028">
    <property type="protein sequence ID" value="MCC2231410.1"/>
    <property type="molecule type" value="Genomic_DNA"/>
</dbReference>
<evidence type="ECO:0000313" key="8">
    <source>
        <dbReference type="EMBL" id="MCC2231410.1"/>
    </source>
</evidence>
<dbReference type="PROSITE" id="PS51257">
    <property type="entry name" value="PROKAR_LIPOPROTEIN"/>
    <property type="match status" value="1"/>
</dbReference>
<dbReference type="SUPFAM" id="SSF53850">
    <property type="entry name" value="Periplasmic binding protein-like II"/>
    <property type="match status" value="1"/>
</dbReference>
<dbReference type="InterPro" id="IPR000914">
    <property type="entry name" value="SBP_5_dom"/>
</dbReference>
<feature type="chain" id="PRO_5042082736" evidence="6">
    <location>
        <begin position="17"/>
        <end position="574"/>
    </location>
</feature>
<dbReference type="GO" id="GO:0042597">
    <property type="term" value="C:periplasmic space"/>
    <property type="evidence" value="ECO:0007669"/>
    <property type="project" value="UniProtKB-ARBA"/>
</dbReference>
<comment type="subcellular location">
    <subcellularLocation>
        <location evidence="1">Cell envelope</location>
    </subcellularLocation>
</comment>
<feature type="domain" description="Solute-binding protein family 5" evidence="7">
    <location>
        <begin position="110"/>
        <end position="491"/>
    </location>
</feature>
<dbReference type="GO" id="GO:1904680">
    <property type="term" value="F:peptide transmembrane transporter activity"/>
    <property type="evidence" value="ECO:0007669"/>
    <property type="project" value="TreeGrafter"/>
</dbReference>
<dbReference type="FunFam" id="3.90.76.10:FF:000001">
    <property type="entry name" value="Oligopeptide ABC transporter substrate-binding protein"/>
    <property type="match status" value="1"/>
</dbReference>
<protein>
    <submittedName>
        <fullName evidence="8">Peptide ABC transporter substrate-binding protein</fullName>
    </submittedName>
</protein>
<dbReference type="InterPro" id="IPR039424">
    <property type="entry name" value="SBP_5"/>
</dbReference>
<feature type="signal peptide" evidence="6">
    <location>
        <begin position="1"/>
        <end position="16"/>
    </location>
</feature>
<gene>
    <name evidence="8" type="ORF">LKD81_10440</name>
</gene>
<evidence type="ECO:0000256" key="6">
    <source>
        <dbReference type="SAM" id="SignalP"/>
    </source>
</evidence>
<dbReference type="GO" id="GO:0043190">
    <property type="term" value="C:ATP-binding cassette (ABC) transporter complex"/>
    <property type="evidence" value="ECO:0007669"/>
    <property type="project" value="InterPro"/>
</dbReference>
<dbReference type="Gene3D" id="3.40.190.10">
    <property type="entry name" value="Periplasmic binding protein-like II"/>
    <property type="match status" value="1"/>
</dbReference>
<feature type="region of interest" description="Disordered" evidence="5">
    <location>
        <begin position="27"/>
        <end position="60"/>
    </location>
</feature>
<proteinExistence type="inferred from homology"/>
<evidence type="ECO:0000256" key="4">
    <source>
        <dbReference type="ARBA" id="ARBA00022729"/>
    </source>
</evidence>
<dbReference type="Gene3D" id="3.10.105.10">
    <property type="entry name" value="Dipeptide-binding Protein, Domain 3"/>
    <property type="match status" value="1"/>
</dbReference>
<dbReference type="PIRSF" id="PIRSF002741">
    <property type="entry name" value="MppA"/>
    <property type="match status" value="1"/>
</dbReference>
<feature type="compositionally biased region" description="Low complexity" evidence="5">
    <location>
        <begin position="32"/>
        <end position="60"/>
    </location>
</feature>
<dbReference type="AlphaFoldDB" id="A0AAE3ECK9"/>
<evidence type="ECO:0000256" key="3">
    <source>
        <dbReference type="ARBA" id="ARBA00022448"/>
    </source>
</evidence>
<keyword evidence="3" id="KW-0813">Transport</keyword>
<dbReference type="PANTHER" id="PTHR30290">
    <property type="entry name" value="PERIPLASMIC BINDING COMPONENT OF ABC TRANSPORTER"/>
    <property type="match status" value="1"/>
</dbReference>
<reference evidence="8" key="1">
    <citation type="submission" date="2021-10" db="EMBL/GenBank/DDBJ databases">
        <title>Anaerobic single-cell dispensing facilitates the cultivation of human gut bacteria.</title>
        <authorList>
            <person name="Afrizal A."/>
        </authorList>
    </citation>
    <scope>NUCLEOTIDE SEQUENCE</scope>
    <source>
        <strain evidence="8">CLA-AA-H215</strain>
    </source>
</reference>
<name>A0AAE3ECK9_9FIRM</name>
<comment type="caution">
    <text evidence="8">The sequence shown here is derived from an EMBL/GenBank/DDBJ whole genome shotgun (WGS) entry which is preliminary data.</text>
</comment>
<keyword evidence="4 6" id="KW-0732">Signal</keyword>
<dbReference type="Pfam" id="PF00496">
    <property type="entry name" value="SBP_bac_5"/>
    <property type="match status" value="1"/>
</dbReference>
<comment type="similarity">
    <text evidence="2">Belongs to the bacterial solute-binding protein 5 family.</text>
</comment>
<dbReference type="InterPro" id="IPR030678">
    <property type="entry name" value="Peptide/Ni-bd"/>
</dbReference>
<dbReference type="GO" id="GO:0030313">
    <property type="term" value="C:cell envelope"/>
    <property type="evidence" value="ECO:0007669"/>
    <property type="project" value="UniProtKB-SubCell"/>
</dbReference>
<dbReference type="Gene3D" id="3.90.76.10">
    <property type="entry name" value="Dipeptide-binding Protein, Domain 1"/>
    <property type="match status" value="1"/>
</dbReference>
<organism evidence="8 9">
    <name type="scientific">Hominifimenecus microfluidus</name>
    <dbReference type="NCBI Taxonomy" id="2885348"/>
    <lineage>
        <taxon>Bacteria</taxon>
        <taxon>Bacillati</taxon>
        <taxon>Bacillota</taxon>
        <taxon>Clostridia</taxon>
        <taxon>Lachnospirales</taxon>
        <taxon>Lachnospiraceae</taxon>
        <taxon>Hominifimenecus</taxon>
    </lineage>
</organism>
<dbReference type="PANTHER" id="PTHR30290:SF10">
    <property type="entry name" value="PERIPLASMIC OLIGOPEPTIDE-BINDING PROTEIN-RELATED"/>
    <property type="match status" value="1"/>
</dbReference>
<keyword evidence="9" id="KW-1185">Reference proteome</keyword>
<dbReference type="Proteomes" id="UP001198182">
    <property type="component" value="Unassembled WGS sequence"/>
</dbReference>